<dbReference type="PANTHER" id="PTHR35564">
    <property type="match status" value="1"/>
</dbReference>
<evidence type="ECO:0000313" key="1">
    <source>
        <dbReference type="EMBL" id="BBG30933.1"/>
    </source>
</evidence>
<dbReference type="AlphaFoldDB" id="A0A348HH31"/>
<proteinExistence type="predicted"/>
<dbReference type="STRING" id="1123510.GCA_000620025_00694"/>
<dbReference type="EMBL" id="AP018933">
    <property type="protein sequence ID" value="BBG30933.1"/>
    <property type="molecule type" value="Genomic_DNA"/>
</dbReference>
<dbReference type="InterPro" id="IPR010732">
    <property type="entry name" value="T6SS_TssG-like"/>
</dbReference>
<reference evidence="1 2" key="1">
    <citation type="submission" date="2018-09" db="EMBL/GenBank/DDBJ databases">
        <title>Zymobacter palmae IAM14233 (=T109) whole genome analysis.</title>
        <authorList>
            <person name="Yanase H."/>
        </authorList>
    </citation>
    <scope>NUCLEOTIDE SEQUENCE [LARGE SCALE GENOMIC DNA]</scope>
    <source>
        <strain evidence="1 2">IAM14233</strain>
    </source>
</reference>
<dbReference type="RefSeq" id="WP_027705844.1">
    <property type="nucleotide sequence ID" value="NZ_AP018933.1"/>
</dbReference>
<evidence type="ECO:0000313" key="2">
    <source>
        <dbReference type="Proteomes" id="UP000267342"/>
    </source>
</evidence>
<keyword evidence="2" id="KW-1185">Reference proteome</keyword>
<dbReference type="NCBIfam" id="TIGR03347">
    <property type="entry name" value="VI_chp_1"/>
    <property type="match status" value="1"/>
</dbReference>
<dbReference type="Proteomes" id="UP000267342">
    <property type="component" value="Chromosome"/>
</dbReference>
<gene>
    <name evidence="1" type="ORF">ZBT109_2198</name>
</gene>
<dbReference type="OrthoDB" id="1523296at2"/>
<accession>A0A348HH31</accession>
<organism evidence="1 2">
    <name type="scientific">Zymobacter palmae</name>
    <dbReference type="NCBI Taxonomy" id="33074"/>
    <lineage>
        <taxon>Bacteria</taxon>
        <taxon>Pseudomonadati</taxon>
        <taxon>Pseudomonadota</taxon>
        <taxon>Gammaproteobacteria</taxon>
        <taxon>Oceanospirillales</taxon>
        <taxon>Halomonadaceae</taxon>
        <taxon>Zymobacter group</taxon>
        <taxon>Zymobacter</taxon>
    </lineage>
</organism>
<dbReference type="KEGG" id="zpl:ZBT109_2198"/>
<dbReference type="PANTHER" id="PTHR35564:SF4">
    <property type="entry name" value="CYTOPLASMIC PROTEIN"/>
    <property type="match status" value="1"/>
</dbReference>
<dbReference type="Pfam" id="PF06996">
    <property type="entry name" value="T6SS_TssG"/>
    <property type="match status" value="1"/>
</dbReference>
<sequence>MATQVRGTAPGLIDQARAEPYRFSFFQLVRLLRLYYSRAGRMDPEIRPHDDPLRFRTLLSLGFPASEVHDLDFENPQRQSAWGEALTSIEVTFLGLVGPSGVLPRPYTEMLIDRHIQYRDDGAHAFMDMFSHRMTALFYEAWQKYRFHIEYERHGSADVETYLLNLLGFAPSQVKQLKTPASGSVRRELFGFFSGMLAQRPRNRLNLEAMLGFYFEVPCKVRPFCGQWLDVPREQRTRLGGQHARLGQSAMLGRRVWDYQSCVRIEVGPLDLDQFRRFMPDQPAHAELVSLARLYLGVECDIEIELALAAEHIPAPRLGAQVGNVRLGWLGWLKNKTRAGQQDGRATFRISFDGATS</sequence>
<protein>
    <submittedName>
        <fullName evidence="1">Uncharacterized protein conserved in bacteria</fullName>
    </submittedName>
</protein>
<name>A0A348HH31_9GAMM</name>